<keyword evidence="6 7" id="KW-0539">Nucleus</keyword>
<evidence type="ECO:0000256" key="7">
    <source>
        <dbReference type="RuleBase" id="RU369086"/>
    </source>
</evidence>
<dbReference type="EMBL" id="CP099419">
    <property type="protein sequence ID" value="USW49266.1"/>
    <property type="molecule type" value="Genomic_DNA"/>
</dbReference>
<keyword evidence="3 7" id="KW-0240">DNA-directed RNA polymerase</keyword>
<evidence type="ECO:0000256" key="3">
    <source>
        <dbReference type="ARBA" id="ARBA00022478"/>
    </source>
</evidence>
<dbReference type="PANTHER" id="PTHR12709">
    <property type="entry name" value="DNA-DIRECTED RNA POLYMERASE II, III"/>
    <property type="match status" value="1"/>
</dbReference>
<evidence type="ECO:0000256" key="8">
    <source>
        <dbReference type="SAM" id="MobiDB-lite"/>
    </source>
</evidence>
<keyword evidence="5 7" id="KW-0804">Transcription</keyword>
<dbReference type="PANTHER" id="PTHR12709:SF5">
    <property type="entry name" value="DNA-DIRECTED RNA POLYMERASE I SUBUNIT RPA43"/>
    <property type="match status" value="1"/>
</dbReference>
<name>A0A9Q9ANL9_9PEZI</name>
<dbReference type="GO" id="GO:0006362">
    <property type="term" value="P:transcription elongation by RNA polymerase I"/>
    <property type="evidence" value="ECO:0007669"/>
    <property type="project" value="UniProtKB-ARBA"/>
</dbReference>
<feature type="region of interest" description="Disordered" evidence="8">
    <location>
        <begin position="1"/>
        <end position="33"/>
    </location>
</feature>
<gene>
    <name evidence="10" type="ORF">Slin15195_G025850</name>
</gene>
<dbReference type="AlphaFoldDB" id="A0A9Q9ANL9"/>
<dbReference type="InterPro" id="IPR012340">
    <property type="entry name" value="NA-bd_OB-fold"/>
</dbReference>
<feature type="compositionally biased region" description="Basic and acidic residues" evidence="8">
    <location>
        <begin position="1"/>
        <end position="23"/>
    </location>
</feature>
<accession>A0A9Q9ANL9</accession>
<dbReference type="Proteomes" id="UP001056384">
    <property type="component" value="Chromosome 2"/>
</dbReference>
<proteinExistence type="inferred from homology"/>
<keyword evidence="4" id="KW-0597">Phosphoprotein</keyword>
<keyword evidence="11" id="KW-1185">Reference proteome</keyword>
<dbReference type="InterPro" id="IPR036898">
    <property type="entry name" value="RNA_pol_Rpb7-like_N_sf"/>
</dbReference>
<organism evidence="10 11">
    <name type="scientific">Septoria linicola</name>
    <dbReference type="NCBI Taxonomy" id="215465"/>
    <lineage>
        <taxon>Eukaryota</taxon>
        <taxon>Fungi</taxon>
        <taxon>Dikarya</taxon>
        <taxon>Ascomycota</taxon>
        <taxon>Pezizomycotina</taxon>
        <taxon>Dothideomycetes</taxon>
        <taxon>Dothideomycetidae</taxon>
        <taxon>Mycosphaerellales</taxon>
        <taxon>Mycosphaerellaceae</taxon>
        <taxon>Septoria</taxon>
    </lineage>
</organism>
<evidence type="ECO:0000256" key="4">
    <source>
        <dbReference type="ARBA" id="ARBA00022553"/>
    </source>
</evidence>
<evidence type="ECO:0000259" key="9">
    <source>
        <dbReference type="Pfam" id="PF17875"/>
    </source>
</evidence>
<evidence type="ECO:0000313" key="11">
    <source>
        <dbReference type="Proteomes" id="UP001056384"/>
    </source>
</evidence>
<dbReference type="Gene3D" id="3.30.1490.120">
    <property type="entry name" value="RNA polymerase Rpb7-like, N-terminal domain"/>
    <property type="match status" value="1"/>
</dbReference>
<dbReference type="GO" id="GO:0005736">
    <property type="term" value="C:RNA polymerase I complex"/>
    <property type="evidence" value="ECO:0007669"/>
    <property type="project" value="UniProtKB-ARBA"/>
</dbReference>
<comment type="similarity">
    <text evidence="2">Belongs to the eukaryotic RPA43 RNA polymerase subunit family.</text>
</comment>
<comment type="subcellular location">
    <subcellularLocation>
        <location evidence="1">Nucleus</location>
        <location evidence="1">Nucleolus</location>
    </subcellularLocation>
</comment>
<dbReference type="OrthoDB" id="10250504at2759"/>
<dbReference type="InterPro" id="IPR041178">
    <property type="entry name" value="RPA43_OB"/>
</dbReference>
<feature type="domain" description="RPA43 OB" evidence="9">
    <location>
        <begin position="139"/>
        <end position="193"/>
    </location>
</feature>
<evidence type="ECO:0000313" key="10">
    <source>
        <dbReference type="EMBL" id="USW49266.1"/>
    </source>
</evidence>
<evidence type="ECO:0000256" key="6">
    <source>
        <dbReference type="ARBA" id="ARBA00023242"/>
    </source>
</evidence>
<protein>
    <recommendedName>
        <fullName evidence="7">DNA-directed RNA polymerase subunit</fullName>
    </recommendedName>
</protein>
<dbReference type="GO" id="GO:0006361">
    <property type="term" value="P:transcription initiation at RNA polymerase I promoter"/>
    <property type="evidence" value="ECO:0007669"/>
    <property type="project" value="UniProtKB-ARBA"/>
</dbReference>
<dbReference type="Pfam" id="PF17875">
    <property type="entry name" value="RPA43_OB"/>
    <property type="match status" value="1"/>
</dbReference>
<evidence type="ECO:0000256" key="2">
    <source>
        <dbReference type="ARBA" id="ARBA00005930"/>
    </source>
</evidence>
<evidence type="ECO:0000256" key="5">
    <source>
        <dbReference type="ARBA" id="ARBA00023163"/>
    </source>
</evidence>
<evidence type="ECO:0000256" key="1">
    <source>
        <dbReference type="ARBA" id="ARBA00004604"/>
    </source>
</evidence>
<sequence length="220" mass="23912">MAKKERTAEEAAAKAARKAEKASKKAGKSVDAPSAATLEDKLDSHSPLAHVTATLYLALSPVVNNYPLEGACAEHLSPLLLQYQHKFGGVVLSYDNARLSEGPDDALRLDGPSDVLARSINEYGVGFVWLTADFLIFRPSPGTYIKAEVNLQNEGIFGLIHLNYFTVSVPKENLPVDWRWEGERWVNAQGEAEKEVVCKVEDFEPSGEGSISITGTLLGL</sequence>
<dbReference type="Gene3D" id="2.40.50.140">
    <property type="entry name" value="Nucleic acid-binding proteins"/>
    <property type="match status" value="1"/>
</dbReference>
<dbReference type="InterPro" id="IPR045113">
    <property type="entry name" value="Rpb7-like"/>
</dbReference>
<dbReference type="FunFam" id="3.30.1490.120:FF:000004">
    <property type="entry name" value="RNA polymerase I subunit Rpa43"/>
    <property type="match status" value="1"/>
</dbReference>
<comment type="function">
    <text evidence="7">DNA-dependent RNA polymerase which catalyzes the transcription of DNA into RNA using the four ribonucleoside triphosphates as substrates.</text>
</comment>
<reference evidence="10" key="1">
    <citation type="submission" date="2022-06" db="EMBL/GenBank/DDBJ databases">
        <title>Complete genome sequences of two strains of the flax pathogen Septoria linicola.</title>
        <authorList>
            <person name="Lapalu N."/>
            <person name="Simon A."/>
            <person name="Demenou B."/>
            <person name="Paumier D."/>
            <person name="Guillot M.-P."/>
            <person name="Gout L."/>
            <person name="Valade R."/>
        </authorList>
    </citation>
    <scope>NUCLEOTIDE SEQUENCE</scope>
    <source>
        <strain evidence="10">SE15195</strain>
    </source>
</reference>